<reference evidence="2 3" key="1">
    <citation type="submission" date="2018-10" db="EMBL/GenBank/DDBJ databases">
        <authorList>
            <person name="Ekblom R."/>
            <person name="Jareborg N."/>
        </authorList>
    </citation>
    <scope>NUCLEOTIDE SEQUENCE [LARGE SCALE GENOMIC DNA]</scope>
    <source>
        <tissue evidence="2">Muscle</tissue>
    </source>
</reference>
<evidence type="ECO:0000313" key="3">
    <source>
        <dbReference type="Proteomes" id="UP000269945"/>
    </source>
</evidence>
<sequence length="71" mass="7064">MGWAGRGLGNGSARAPGSRPGCLGSSPRPALTPVCLPRSERRAPHLEGGMGRKGPPGADAYQALGTGPGTQ</sequence>
<dbReference type="EMBL" id="CYRY02009323">
    <property type="protein sequence ID" value="VCW77758.1"/>
    <property type="molecule type" value="Genomic_DNA"/>
</dbReference>
<name>A0A9X9LNM9_GULGU</name>
<organism evidence="2 3">
    <name type="scientific">Gulo gulo</name>
    <name type="common">Wolverine</name>
    <name type="synonym">Gluton</name>
    <dbReference type="NCBI Taxonomy" id="48420"/>
    <lineage>
        <taxon>Eukaryota</taxon>
        <taxon>Metazoa</taxon>
        <taxon>Chordata</taxon>
        <taxon>Craniata</taxon>
        <taxon>Vertebrata</taxon>
        <taxon>Euteleostomi</taxon>
        <taxon>Mammalia</taxon>
        <taxon>Eutheria</taxon>
        <taxon>Laurasiatheria</taxon>
        <taxon>Carnivora</taxon>
        <taxon>Caniformia</taxon>
        <taxon>Musteloidea</taxon>
        <taxon>Mustelidae</taxon>
        <taxon>Guloninae</taxon>
        <taxon>Gulo</taxon>
    </lineage>
</organism>
<protein>
    <submittedName>
        <fullName evidence="2">Uncharacterized protein</fullName>
    </submittedName>
</protein>
<accession>A0A9X9LNM9</accession>
<feature type="region of interest" description="Disordered" evidence="1">
    <location>
        <begin position="1"/>
        <end position="71"/>
    </location>
</feature>
<dbReference type="Proteomes" id="UP000269945">
    <property type="component" value="Unassembled WGS sequence"/>
</dbReference>
<feature type="compositionally biased region" description="Gly residues" evidence="1">
    <location>
        <begin position="1"/>
        <end position="10"/>
    </location>
</feature>
<comment type="caution">
    <text evidence="2">The sequence shown here is derived from an EMBL/GenBank/DDBJ whole genome shotgun (WGS) entry which is preliminary data.</text>
</comment>
<dbReference type="AlphaFoldDB" id="A0A9X9LNM9"/>
<proteinExistence type="predicted"/>
<evidence type="ECO:0000313" key="2">
    <source>
        <dbReference type="EMBL" id="VCW77758.1"/>
    </source>
</evidence>
<keyword evidence="3" id="KW-1185">Reference proteome</keyword>
<evidence type="ECO:0000256" key="1">
    <source>
        <dbReference type="SAM" id="MobiDB-lite"/>
    </source>
</evidence>
<gene>
    <name evidence="2" type="ORF">BN2614_LOCUS1</name>
</gene>